<accession>A0A6G0WIJ0</accession>
<keyword evidence="2" id="KW-0472">Membrane</keyword>
<sequence length="190" mass="21605">MHYVGMRGSTRFQLETLPTGGTAITVPVVCHQRRVITWIVVHFLLIAIVPVIAHFTDHRWVVLFFAIPIGFELWAFGSWLLWELRGLERFVISPTTWTYERKYRGLATTDTQSFDLHTAGKLQVDAPAVRFGFEGHMRFGVAFKDEVEIIEFLDQIAPLLPQNVTYSPPTNADVDPPHLGMSPIVEESEV</sequence>
<name>A0A6G0WIJ0_9STRA</name>
<feature type="region of interest" description="Disordered" evidence="1">
    <location>
        <begin position="170"/>
        <end position="190"/>
    </location>
</feature>
<organism evidence="3 4">
    <name type="scientific">Aphanomyces euteiches</name>
    <dbReference type="NCBI Taxonomy" id="100861"/>
    <lineage>
        <taxon>Eukaryota</taxon>
        <taxon>Sar</taxon>
        <taxon>Stramenopiles</taxon>
        <taxon>Oomycota</taxon>
        <taxon>Saprolegniomycetes</taxon>
        <taxon>Saprolegniales</taxon>
        <taxon>Verrucalvaceae</taxon>
        <taxon>Aphanomyces</taxon>
    </lineage>
</organism>
<dbReference type="EMBL" id="VJMJ01000202">
    <property type="protein sequence ID" value="KAF0727050.1"/>
    <property type="molecule type" value="Genomic_DNA"/>
</dbReference>
<dbReference type="Proteomes" id="UP000481153">
    <property type="component" value="Unassembled WGS sequence"/>
</dbReference>
<keyword evidence="2" id="KW-1133">Transmembrane helix</keyword>
<feature type="transmembrane region" description="Helical" evidence="2">
    <location>
        <begin position="61"/>
        <end position="82"/>
    </location>
</feature>
<feature type="transmembrane region" description="Helical" evidence="2">
    <location>
        <begin position="35"/>
        <end position="55"/>
    </location>
</feature>
<comment type="caution">
    <text evidence="3">The sequence shown here is derived from an EMBL/GenBank/DDBJ whole genome shotgun (WGS) entry which is preliminary data.</text>
</comment>
<protein>
    <submittedName>
        <fullName evidence="3">Uncharacterized protein</fullName>
    </submittedName>
</protein>
<dbReference type="VEuPathDB" id="FungiDB:AeMF1_003715"/>
<reference evidence="3 4" key="1">
    <citation type="submission" date="2019-07" db="EMBL/GenBank/DDBJ databases">
        <title>Genomics analysis of Aphanomyces spp. identifies a new class of oomycete effector associated with host adaptation.</title>
        <authorList>
            <person name="Gaulin E."/>
        </authorList>
    </citation>
    <scope>NUCLEOTIDE SEQUENCE [LARGE SCALE GENOMIC DNA]</scope>
    <source>
        <strain evidence="3 4">ATCC 201684</strain>
    </source>
</reference>
<gene>
    <name evidence="3" type="ORF">Ae201684_014789</name>
</gene>
<evidence type="ECO:0000313" key="4">
    <source>
        <dbReference type="Proteomes" id="UP000481153"/>
    </source>
</evidence>
<keyword evidence="4" id="KW-1185">Reference proteome</keyword>
<keyword evidence="2" id="KW-0812">Transmembrane</keyword>
<dbReference type="AlphaFoldDB" id="A0A6G0WIJ0"/>
<proteinExistence type="predicted"/>
<evidence type="ECO:0000256" key="2">
    <source>
        <dbReference type="SAM" id="Phobius"/>
    </source>
</evidence>
<evidence type="ECO:0000256" key="1">
    <source>
        <dbReference type="SAM" id="MobiDB-lite"/>
    </source>
</evidence>
<evidence type="ECO:0000313" key="3">
    <source>
        <dbReference type="EMBL" id="KAF0727050.1"/>
    </source>
</evidence>